<dbReference type="AlphaFoldDB" id="F9VUB5"/>
<reference evidence="1 2" key="1">
    <citation type="submission" date="2011-05" db="EMBL/GenBank/DDBJ databases">
        <title>Whole genome shotgun sequence of Gordonia alkanivorans NBRC 16433.</title>
        <authorList>
            <person name="Hosoyama A."/>
            <person name="Nakamura S."/>
            <person name="Takarada H."/>
            <person name="Tsuchikane K."/>
            <person name="Yamazaki S."/>
            <person name="Fujita N."/>
        </authorList>
    </citation>
    <scope>NUCLEOTIDE SEQUENCE [LARGE SCALE GENOMIC DNA]</scope>
    <source>
        <strain evidence="1 2">NBRC 16433</strain>
    </source>
</reference>
<proteinExistence type="predicted"/>
<dbReference type="STRING" id="1027371.GOALK_050_00580"/>
<evidence type="ECO:0000313" key="2">
    <source>
        <dbReference type="Proteomes" id="UP000003558"/>
    </source>
</evidence>
<dbReference type="EMBL" id="BACI01000050">
    <property type="protein sequence ID" value="GAA12204.1"/>
    <property type="molecule type" value="Genomic_DNA"/>
</dbReference>
<name>F9VUB5_9ACTN</name>
<dbReference type="InterPro" id="IPR016181">
    <property type="entry name" value="Acyl_CoA_acyltransferase"/>
</dbReference>
<dbReference type="Proteomes" id="UP000003558">
    <property type="component" value="Unassembled WGS sequence"/>
</dbReference>
<protein>
    <recommendedName>
        <fullName evidence="3">N-acetyltransferase domain-containing protein</fullName>
    </recommendedName>
</protein>
<dbReference type="SUPFAM" id="SSF55729">
    <property type="entry name" value="Acyl-CoA N-acyltransferases (Nat)"/>
    <property type="match status" value="1"/>
</dbReference>
<dbReference type="eggNOG" id="ENOG5031VUA">
    <property type="taxonomic scope" value="Bacteria"/>
</dbReference>
<accession>F9VUB5</accession>
<evidence type="ECO:0000313" key="1">
    <source>
        <dbReference type="EMBL" id="GAA12204.1"/>
    </source>
</evidence>
<dbReference type="Gene3D" id="3.40.630.30">
    <property type="match status" value="1"/>
</dbReference>
<comment type="caution">
    <text evidence="1">The sequence shown here is derived from an EMBL/GenBank/DDBJ whole genome shotgun (WGS) entry which is preliminary data.</text>
</comment>
<gene>
    <name evidence="1" type="ORF">GOALK_050_00580</name>
</gene>
<organism evidence="1 2">
    <name type="scientific">Gordonia alkanivorans NBRC 16433</name>
    <dbReference type="NCBI Taxonomy" id="1027371"/>
    <lineage>
        <taxon>Bacteria</taxon>
        <taxon>Bacillati</taxon>
        <taxon>Actinomycetota</taxon>
        <taxon>Actinomycetes</taxon>
        <taxon>Mycobacteriales</taxon>
        <taxon>Gordoniaceae</taxon>
        <taxon>Gordonia</taxon>
    </lineage>
</organism>
<sequence>MNEHDSISNTRLLTADERAEALDLLETGLWEVPMYRWLLGPSAESDAYRWFGEVLFADHLPGLHGRFSETGDLLGLVATAEPNHSTQPVDQDLTARTRHFVTTLDGFVERFTELREKSRESMLTGTVRLVFGLVHPDHRRRRVLSDLLRPIVDQTGRRGLSATLGTADPQLREFFCRRSWGGEVYGEFSLTDGPTVWLVRIGPPTNDQH</sequence>
<evidence type="ECO:0008006" key="3">
    <source>
        <dbReference type="Google" id="ProtNLM"/>
    </source>
</evidence>